<sequence length="135" mass="14369">MDSSFSNHSQDRTLPPDATPSSRLNGSRIVRVGVWAVFYFAFYLVQQVSELVAPLVLVLGIGWSALPHVIGIVNGAAGSDPQARDMIAHVAHSIPDHLEVGSHFLTPSSLVFDGLMLMALAALCATLSTIAARTM</sequence>
<evidence type="ECO:0000313" key="2">
    <source>
        <dbReference type="Proteomes" id="UP000248257"/>
    </source>
</evidence>
<proteinExistence type="predicted"/>
<dbReference type="Proteomes" id="UP000248257">
    <property type="component" value="Unassembled WGS sequence"/>
</dbReference>
<name>A0A318PQT7_KOMXY</name>
<organism evidence="1 2">
    <name type="scientific">Komagataeibacter xylinus</name>
    <name type="common">Gluconacetobacter xylinus</name>
    <dbReference type="NCBI Taxonomy" id="28448"/>
    <lineage>
        <taxon>Bacteria</taxon>
        <taxon>Pseudomonadati</taxon>
        <taxon>Pseudomonadota</taxon>
        <taxon>Alphaproteobacteria</taxon>
        <taxon>Acetobacterales</taxon>
        <taxon>Acetobacteraceae</taxon>
        <taxon>Komagataeibacter</taxon>
    </lineage>
</organism>
<evidence type="ECO:0000313" key="1">
    <source>
        <dbReference type="EMBL" id="PYD58840.1"/>
    </source>
</evidence>
<reference evidence="1 2" key="1">
    <citation type="submission" date="2017-07" db="EMBL/GenBank/DDBJ databases">
        <title>A draft genome sequence of Komagataeibacter xylinus LMG 1515.</title>
        <authorList>
            <person name="Skraban J."/>
            <person name="Cleenwerck I."/>
            <person name="Vandamme P."/>
            <person name="Trcek J."/>
        </authorList>
    </citation>
    <scope>NUCLEOTIDE SEQUENCE [LARGE SCALE GENOMIC DNA]</scope>
    <source>
        <strain evidence="1 2">LMG 1515</strain>
    </source>
</reference>
<dbReference type="AlphaFoldDB" id="A0A318PQT7"/>
<comment type="caution">
    <text evidence="1">The sequence shown here is derived from an EMBL/GenBank/DDBJ whole genome shotgun (WGS) entry which is preliminary data.</text>
</comment>
<dbReference type="RefSeq" id="WP_061276294.1">
    <property type="nucleotide sequence ID" value="NZ_CBCRXN010000019.1"/>
</dbReference>
<gene>
    <name evidence="1" type="ORF">CFR75_00945</name>
</gene>
<dbReference type="OrthoDB" id="7282283at2"/>
<dbReference type="EMBL" id="NKUC01000001">
    <property type="protein sequence ID" value="PYD58840.1"/>
    <property type="molecule type" value="Genomic_DNA"/>
</dbReference>
<protein>
    <submittedName>
        <fullName evidence="1">Uncharacterized protein</fullName>
    </submittedName>
</protein>
<dbReference type="STRING" id="1220579.GCA_001571345_03025"/>
<keyword evidence="2" id="KW-1185">Reference proteome</keyword>
<accession>A0A318PQT7</accession>